<proteinExistence type="predicted"/>
<dbReference type="AlphaFoldDB" id="A0A426YX96"/>
<organism evidence="1 2">
    <name type="scientific">Ensete ventricosum</name>
    <name type="common">Abyssinian banana</name>
    <name type="synonym">Musa ensete</name>
    <dbReference type="NCBI Taxonomy" id="4639"/>
    <lineage>
        <taxon>Eukaryota</taxon>
        <taxon>Viridiplantae</taxon>
        <taxon>Streptophyta</taxon>
        <taxon>Embryophyta</taxon>
        <taxon>Tracheophyta</taxon>
        <taxon>Spermatophyta</taxon>
        <taxon>Magnoliopsida</taxon>
        <taxon>Liliopsida</taxon>
        <taxon>Zingiberales</taxon>
        <taxon>Musaceae</taxon>
        <taxon>Ensete</taxon>
    </lineage>
</organism>
<sequence>MVQRPDVAPLEDCTQRRCHPDRRRHRCVEFLIARRTLLLAPRRATGRRHLDRRVVGRVRPVFARGNVAYGDLVVEGFQAVLSCVRWEGREHVEMTAQRRRGGRRRVADVGEEVDLGVQHLSWESVE</sequence>
<protein>
    <submittedName>
        <fullName evidence="1">Uncharacterized protein</fullName>
    </submittedName>
</protein>
<reference evidence="1 2" key="1">
    <citation type="journal article" date="2014" name="Agronomy (Basel)">
        <title>A Draft Genome Sequence for Ensete ventricosum, the Drought-Tolerant Tree Against Hunger.</title>
        <authorList>
            <person name="Harrison J."/>
            <person name="Moore K.A."/>
            <person name="Paszkiewicz K."/>
            <person name="Jones T."/>
            <person name="Grant M."/>
            <person name="Ambacheew D."/>
            <person name="Muzemil S."/>
            <person name="Studholme D.J."/>
        </authorList>
    </citation>
    <scope>NUCLEOTIDE SEQUENCE [LARGE SCALE GENOMIC DNA]</scope>
</reference>
<gene>
    <name evidence="1" type="ORF">B296_00033800</name>
</gene>
<evidence type="ECO:0000313" key="2">
    <source>
        <dbReference type="Proteomes" id="UP000287651"/>
    </source>
</evidence>
<name>A0A426YX96_ENSVE</name>
<comment type="caution">
    <text evidence="1">The sequence shown here is derived from an EMBL/GenBank/DDBJ whole genome shotgun (WGS) entry which is preliminary data.</text>
</comment>
<evidence type="ECO:0000313" key="1">
    <source>
        <dbReference type="EMBL" id="RRT56356.1"/>
    </source>
</evidence>
<accession>A0A426YX96</accession>
<dbReference type="Proteomes" id="UP000287651">
    <property type="component" value="Unassembled WGS sequence"/>
</dbReference>
<dbReference type="EMBL" id="AMZH03009672">
    <property type="protein sequence ID" value="RRT56356.1"/>
    <property type="molecule type" value="Genomic_DNA"/>
</dbReference>